<comment type="caution">
    <text evidence="1">The sequence shown here is derived from an EMBL/GenBank/DDBJ whole genome shotgun (WGS) entry which is preliminary data.</text>
</comment>
<evidence type="ECO:0000313" key="1">
    <source>
        <dbReference type="EMBL" id="TVZ75254.1"/>
    </source>
</evidence>
<evidence type="ECO:0000313" key="2">
    <source>
        <dbReference type="Proteomes" id="UP000319824"/>
    </source>
</evidence>
<gene>
    <name evidence="1" type="ORF">BCL32_0717</name>
</gene>
<dbReference type="Proteomes" id="UP000319824">
    <property type="component" value="Unassembled WGS sequence"/>
</dbReference>
<proteinExistence type="predicted"/>
<dbReference type="EMBL" id="VISO01000001">
    <property type="protein sequence ID" value="TVZ75254.1"/>
    <property type="molecule type" value="Genomic_DNA"/>
</dbReference>
<accession>A0A559TKY2</accession>
<protein>
    <submittedName>
        <fullName evidence="1">Uncharacterized protein</fullName>
    </submittedName>
</protein>
<organism evidence="1 2">
    <name type="scientific">Rhizobium mongolense USDA 1844</name>
    <dbReference type="NCBI Taxonomy" id="1079460"/>
    <lineage>
        <taxon>Bacteria</taxon>
        <taxon>Pseudomonadati</taxon>
        <taxon>Pseudomonadota</taxon>
        <taxon>Alphaproteobacteria</taxon>
        <taxon>Hyphomicrobiales</taxon>
        <taxon>Rhizobiaceae</taxon>
        <taxon>Rhizobium/Agrobacterium group</taxon>
        <taxon>Rhizobium</taxon>
    </lineage>
</organism>
<sequence length="70" mass="8237">MSNRVLRCSRWNQLEDRAAAHRHRKLELGQLAYFVKVAEELHFGWAAAKLRQPQAPDRDPYFIFEAIKEG</sequence>
<name>A0A559TKY2_9HYPH</name>
<dbReference type="AlphaFoldDB" id="A0A559TKY2"/>
<reference evidence="1 2" key="1">
    <citation type="submission" date="2019-06" db="EMBL/GenBank/DDBJ databases">
        <title>Pac Bio to generate improved reference genome sequences for organisms with transposon mutant libraries (support for FEBA project).</title>
        <authorList>
            <person name="Blow M."/>
        </authorList>
    </citation>
    <scope>NUCLEOTIDE SEQUENCE [LARGE SCALE GENOMIC DNA]</scope>
    <source>
        <strain evidence="1 2">USDA 1844</strain>
    </source>
</reference>